<keyword evidence="3 8" id="KW-0548">Nucleotidyltransferase</keyword>
<keyword evidence="5 8" id="KW-0547">Nucleotide-binding</keyword>
<dbReference type="GO" id="GO:0030145">
    <property type="term" value="F:manganese ion binding"/>
    <property type="evidence" value="ECO:0007669"/>
    <property type="project" value="UniProtKB-UniRule"/>
</dbReference>
<keyword evidence="7 8" id="KW-0460">Magnesium</keyword>
<evidence type="ECO:0000256" key="4">
    <source>
        <dbReference type="ARBA" id="ARBA00022723"/>
    </source>
</evidence>
<organism evidence="9 10">
    <name type="scientific">Modestobacter roseus</name>
    <dbReference type="NCBI Taxonomy" id="1181884"/>
    <lineage>
        <taxon>Bacteria</taxon>
        <taxon>Bacillati</taxon>
        <taxon>Actinomycetota</taxon>
        <taxon>Actinomycetes</taxon>
        <taxon>Geodermatophilales</taxon>
        <taxon>Geodermatophilaceae</taxon>
        <taxon>Modestobacter</taxon>
    </lineage>
</organism>
<evidence type="ECO:0000256" key="3">
    <source>
        <dbReference type="ARBA" id="ARBA00022695"/>
    </source>
</evidence>
<dbReference type="HAMAP" id="MF_00692">
    <property type="entry name" value="SelO"/>
    <property type="match status" value="1"/>
</dbReference>
<dbReference type="Pfam" id="PF02696">
    <property type="entry name" value="SelO"/>
    <property type="match status" value="1"/>
</dbReference>
<keyword evidence="8" id="KW-0464">Manganese</keyword>
<comment type="cofactor">
    <cofactor evidence="8">
        <name>Mg(2+)</name>
        <dbReference type="ChEBI" id="CHEBI:18420"/>
    </cofactor>
    <cofactor evidence="8">
        <name>Mn(2+)</name>
        <dbReference type="ChEBI" id="CHEBI:29035"/>
    </cofactor>
</comment>
<protein>
    <recommendedName>
        <fullName evidence="8">Protein nucleotidyltransferase YdiU</fullName>
        <ecNumber evidence="8">2.7.7.-</ecNumber>
    </recommendedName>
    <alternativeName>
        <fullName evidence="8">Protein adenylyltransferase YdiU</fullName>
        <ecNumber evidence="8">2.7.7.108</ecNumber>
    </alternativeName>
    <alternativeName>
        <fullName evidence="8">Protein uridylyltransferase YdiU</fullName>
        <ecNumber evidence="8">2.7.7.-</ecNumber>
    </alternativeName>
</protein>
<keyword evidence="2 8" id="KW-0808">Transferase</keyword>
<feature type="binding site" evidence="8">
    <location>
        <position position="178"/>
    </location>
    <ligand>
        <name>ATP</name>
        <dbReference type="ChEBI" id="CHEBI:30616"/>
    </ligand>
</feature>
<feature type="binding site" evidence="8">
    <location>
        <position position="115"/>
    </location>
    <ligand>
        <name>ATP</name>
        <dbReference type="ChEBI" id="CHEBI:30616"/>
    </ligand>
</feature>
<feature type="binding site" evidence="8">
    <location>
        <position position="185"/>
    </location>
    <ligand>
        <name>ATP</name>
        <dbReference type="ChEBI" id="CHEBI:30616"/>
    </ligand>
</feature>
<feature type="binding site" evidence="8">
    <location>
        <position position="92"/>
    </location>
    <ligand>
        <name>ATP</name>
        <dbReference type="ChEBI" id="CHEBI:30616"/>
    </ligand>
</feature>
<keyword evidence="6 8" id="KW-0067">ATP-binding</keyword>
<feature type="binding site" evidence="8">
    <location>
        <position position="128"/>
    </location>
    <ligand>
        <name>ATP</name>
        <dbReference type="ChEBI" id="CHEBI:30616"/>
    </ligand>
</feature>
<comment type="catalytic activity">
    <reaction evidence="8">
        <text>L-seryl-[protein] + ATP = 3-O-(5'-adenylyl)-L-seryl-[protein] + diphosphate</text>
        <dbReference type="Rhea" id="RHEA:58120"/>
        <dbReference type="Rhea" id="RHEA-COMP:9863"/>
        <dbReference type="Rhea" id="RHEA-COMP:15073"/>
        <dbReference type="ChEBI" id="CHEBI:29999"/>
        <dbReference type="ChEBI" id="CHEBI:30616"/>
        <dbReference type="ChEBI" id="CHEBI:33019"/>
        <dbReference type="ChEBI" id="CHEBI:142516"/>
        <dbReference type="EC" id="2.7.7.108"/>
    </reaction>
</comment>
<dbReference type="GO" id="GO:0070733">
    <property type="term" value="F:AMPylase activity"/>
    <property type="evidence" value="ECO:0007669"/>
    <property type="project" value="UniProtKB-EC"/>
</dbReference>
<sequence length="487" mass="52238">MSIAPGPTVRLDDGFARALPELALPWQAEEAPAPTLLVLNDRLADELGLDPAWLRSPEGVRFLVGNAVPDGASPVAQAYSGHQFGNYSPRLGDGRALLLGELVDGAGRRRDLHLKGSGRTPFARGGDGLAAVGPMLREYVVSEAMHALGIPTTRSLAVTATGRDVRRETLLPGAVLARVASSHLRVGTFQYARATGDVELLRRLADVAIARHHPAAADAEQPYLALYEAVVAAQASLVARWMLVGFVHGVMNTDNVTISGETIDYGPCAFLDGYDQATVYSSIDSSGRYAYGNQPLAAEWDLARLAEALLPLLHTDQEQAVPIAVEALGRFRRGYNAAWAVGMRAKLGLPEGLDDAAVTTVVDELLPLLQESRVDWTSFFRALGTAARGDAEPARRLVLDLAAFDVWLDRWRALAPDAALMDRTNPVYVPRNHLVEDALTAATAGDLGPVEQLVAVVRRPFDERPGLARYAAPAPDTFGPYTTFCGT</sequence>
<feature type="binding site" evidence="8">
    <location>
        <position position="264"/>
    </location>
    <ligand>
        <name>Mg(2+)</name>
        <dbReference type="ChEBI" id="CHEBI:18420"/>
    </ligand>
</feature>
<dbReference type="PANTHER" id="PTHR32057">
    <property type="entry name" value="PROTEIN ADENYLYLTRANSFERASE SELO, MITOCHONDRIAL"/>
    <property type="match status" value="1"/>
</dbReference>
<comment type="catalytic activity">
    <reaction evidence="8">
        <text>L-seryl-[protein] + UTP = O-(5'-uridylyl)-L-seryl-[protein] + diphosphate</text>
        <dbReference type="Rhea" id="RHEA:64604"/>
        <dbReference type="Rhea" id="RHEA-COMP:9863"/>
        <dbReference type="Rhea" id="RHEA-COMP:16635"/>
        <dbReference type="ChEBI" id="CHEBI:29999"/>
        <dbReference type="ChEBI" id="CHEBI:33019"/>
        <dbReference type="ChEBI" id="CHEBI:46398"/>
        <dbReference type="ChEBI" id="CHEBI:156051"/>
    </reaction>
</comment>
<evidence type="ECO:0000256" key="1">
    <source>
        <dbReference type="ARBA" id="ARBA00009747"/>
    </source>
</evidence>
<gene>
    <name evidence="8" type="primary">ydiU</name>
    <name evidence="8" type="synonym">selO</name>
    <name evidence="9" type="ORF">JD78_01539</name>
</gene>
<comment type="similarity">
    <text evidence="1 8">Belongs to the SELO family.</text>
</comment>
<accession>A0A562IQD4</accession>
<feature type="active site" description="Proton acceptor" evidence="8">
    <location>
        <position position="254"/>
    </location>
</feature>
<keyword evidence="10" id="KW-1185">Reference proteome</keyword>
<keyword evidence="4 8" id="KW-0479">Metal-binding</keyword>
<comment type="catalytic activity">
    <reaction evidence="8">
        <text>L-histidyl-[protein] + UTP = N(tele)-(5'-uridylyl)-L-histidyl-[protein] + diphosphate</text>
        <dbReference type="Rhea" id="RHEA:83891"/>
        <dbReference type="Rhea" id="RHEA-COMP:9745"/>
        <dbReference type="Rhea" id="RHEA-COMP:20239"/>
        <dbReference type="ChEBI" id="CHEBI:29979"/>
        <dbReference type="ChEBI" id="CHEBI:33019"/>
        <dbReference type="ChEBI" id="CHEBI:46398"/>
        <dbReference type="ChEBI" id="CHEBI:233474"/>
    </reaction>
</comment>
<comment type="function">
    <text evidence="8">Nucleotidyltransferase involved in the post-translational modification of proteins. It can catalyze the addition of adenosine monophosphate (AMP) or uridine monophosphate (UMP) to a protein, resulting in modifications known as AMPylation and UMPylation.</text>
</comment>
<feature type="binding site" evidence="8">
    <location>
        <position position="127"/>
    </location>
    <ligand>
        <name>ATP</name>
        <dbReference type="ChEBI" id="CHEBI:30616"/>
    </ligand>
</feature>
<dbReference type="NCBIfam" id="NF000658">
    <property type="entry name" value="PRK00029.1"/>
    <property type="match status" value="1"/>
</dbReference>
<feature type="binding site" evidence="8">
    <location>
        <position position="255"/>
    </location>
    <ligand>
        <name>Mg(2+)</name>
        <dbReference type="ChEBI" id="CHEBI:18420"/>
    </ligand>
</feature>
<evidence type="ECO:0000313" key="9">
    <source>
        <dbReference type="EMBL" id="TWH73016.1"/>
    </source>
</evidence>
<dbReference type="EMBL" id="VLKF01000001">
    <property type="protein sequence ID" value="TWH73016.1"/>
    <property type="molecule type" value="Genomic_DNA"/>
</dbReference>
<evidence type="ECO:0000256" key="2">
    <source>
        <dbReference type="ARBA" id="ARBA00022679"/>
    </source>
</evidence>
<proteinExistence type="inferred from homology"/>
<evidence type="ECO:0000313" key="10">
    <source>
        <dbReference type="Proteomes" id="UP000321490"/>
    </source>
</evidence>
<dbReference type="PANTHER" id="PTHR32057:SF14">
    <property type="entry name" value="PROTEIN ADENYLYLTRANSFERASE SELO, MITOCHONDRIAL"/>
    <property type="match status" value="1"/>
</dbReference>
<dbReference type="InterPro" id="IPR003846">
    <property type="entry name" value="SelO"/>
</dbReference>
<dbReference type="EC" id="2.7.7.108" evidence="8"/>
<dbReference type="GO" id="GO:0000287">
    <property type="term" value="F:magnesium ion binding"/>
    <property type="evidence" value="ECO:0007669"/>
    <property type="project" value="UniProtKB-UniRule"/>
</dbReference>
<reference evidence="9 10" key="1">
    <citation type="submission" date="2019-07" db="EMBL/GenBank/DDBJ databases">
        <title>R&amp;d 2014.</title>
        <authorList>
            <person name="Klenk H.-P."/>
        </authorList>
    </citation>
    <scope>NUCLEOTIDE SEQUENCE [LARGE SCALE GENOMIC DNA]</scope>
    <source>
        <strain evidence="9 10">DSM 45764</strain>
    </source>
</reference>
<dbReference type="Proteomes" id="UP000321490">
    <property type="component" value="Unassembled WGS sequence"/>
</dbReference>
<dbReference type="RefSeq" id="WP_166521060.1">
    <property type="nucleotide sequence ID" value="NZ_VLKF01000001.1"/>
</dbReference>
<evidence type="ECO:0000256" key="5">
    <source>
        <dbReference type="ARBA" id="ARBA00022741"/>
    </source>
</evidence>
<evidence type="ECO:0000256" key="8">
    <source>
        <dbReference type="HAMAP-Rule" id="MF_00692"/>
    </source>
</evidence>
<evidence type="ECO:0000256" key="6">
    <source>
        <dbReference type="ARBA" id="ARBA00022840"/>
    </source>
</evidence>
<feature type="binding site" evidence="8">
    <location>
        <position position="264"/>
    </location>
    <ligand>
        <name>ATP</name>
        <dbReference type="ChEBI" id="CHEBI:30616"/>
    </ligand>
</feature>
<feature type="binding site" evidence="8">
    <location>
        <position position="95"/>
    </location>
    <ligand>
        <name>ATP</name>
        <dbReference type="ChEBI" id="CHEBI:30616"/>
    </ligand>
</feature>
<feature type="binding site" evidence="8">
    <location>
        <position position="94"/>
    </location>
    <ligand>
        <name>ATP</name>
        <dbReference type="ChEBI" id="CHEBI:30616"/>
    </ligand>
</feature>
<evidence type="ECO:0000256" key="7">
    <source>
        <dbReference type="ARBA" id="ARBA00022842"/>
    </source>
</evidence>
<dbReference type="AlphaFoldDB" id="A0A562IQD4"/>
<dbReference type="GO" id="GO:0005524">
    <property type="term" value="F:ATP binding"/>
    <property type="evidence" value="ECO:0007669"/>
    <property type="project" value="UniProtKB-UniRule"/>
</dbReference>
<comment type="catalytic activity">
    <reaction evidence="8">
        <text>L-tyrosyl-[protein] + ATP = O-(5'-adenylyl)-L-tyrosyl-[protein] + diphosphate</text>
        <dbReference type="Rhea" id="RHEA:54288"/>
        <dbReference type="Rhea" id="RHEA-COMP:10136"/>
        <dbReference type="Rhea" id="RHEA-COMP:13846"/>
        <dbReference type="ChEBI" id="CHEBI:30616"/>
        <dbReference type="ChEBI" id="CHEBI:33019"/>
        <dbReference type="ChEBI" id="CHEBI:46858"/>
        <dbReference type="ChEBI" id="CHEBI:83624"/>
        <dbReference type="EC" id="2.7.7.108"/>
    </reaction>
</comment>
<comment type="catalytic activity">
    <reaction evidence="8">
        <text>L-threonyl-[protein] + ATP = 3-O-(5'-adenylyl)-L-threonyl-[protein] + diphosphate</text>
        <dbReference type="Rhea" id="RHEA:54292"/>
        <dbReference type="Rhea" id="RHEA-COMP:11060"/>
        <dbReference type="Rhea" id="RHEA-COMP:13847"/>
        <dbReference type="ChEBI" id="CHEBI:30013"/>
        <dbReference type="ChEBI" id="CHEBI:30616"/>
        <dbReference type="ChEBI" id="CHEBI:33019"/>
        <dbReference type="ChEBI" id="CHEBI:138113"/>
        <dbReference type="EC" id="2.7.7.108"/>
    </reaction>
</comment>
<name>A0A562IQD4_9ACTN</name>
<dbReference type="EC" id="2.7.7.-" evidence="8"/>
<comment type="caution">
    <text evidence="9">The sequence shown here is derived from an EMBL/GenBank/DDBJ whole genome shotgun (WGS) entry which is preliminary data.</text>
</comment>
<comment type="catalytic activity">
    <reaction evidence="8">
        <text>L-tyrosyl-[protein] + UTP = O-(5'-uridylyl)-L-tyrosyl-[protein] + diphosphate</text>
        <dbReference type="Rhea" id="RHEA:83887"/>
        <dbReference type="Rhea" id="RHEA-COMP:10136"/>
        <dbReference type="Rhea" id="RHEA-COMP:20238"/>
        <dbReference type="ChEBI" id="CHEBI:33019"/>
        <dbReference type="ChEBI" id="CHEBI:46398"/>
        <dbReference type="ChEBI" id="CHEBI:46858"/>
        <dbReference type="ChEBI" id="CHEBI:90602"/>
    </reaction>
</comment>